<protein>
    <submittedName>
        <fullName evidence="3">Uncharacterized protein</fullName>
    </submittedName>
</protein>
<accession>A0A061FAX9</accession>
<organism evidence="3 4">
    <name type="scientific">Theobroma cacao</name>
    <name type="common">Cacao</name>
    <name type="synonym">Cocoa</name>
    <dbReference type="NCBI Taxonomy" id="3641"/>
    <lineage>
        <taxon>Eukaryota</taxon>
        <taxon>Viridiplantae</taxon>
        <taxon>Streptophyta</taxon>
        <taxon>Embryophyta</taxon>
        <taxon>Tracheophyta</taxon>
        <taxon>Spermatophyta</taxon>
        <taxon>Magnoliopsida</taxon>
        <taxon>eudicotyledons</taxon>
        <taxon>Gunneridae</taxon>
        <taxon>Pentapetalae</taxon>
        <taxon>rosids</taxon>
        <taxon>malvids</taxon>
        <taxon>Malvales</taxon>
        <taxon>Malvaceae</taxon>
        <taxon>Byttnerioideae</taxon>
        <taxon>Theobroma</taxon>
    </lineage>
</organism>
<dbReference type="Proteomes" id="UP000026915">
    <property type="component" value="Chromosome 7"/>
</dbReference>
<feature type="compositionally biased region" description="Basic residues" evidence="2">
    <location>
        <begin position="75"/>
        <end position="84"/>
    </location>
</feature>
<reference evidence="3 4" key="1">
    <citation type="journal article" date="2013" name="Genome Biol.">
        <title>The genome sequence of the most widely cultivated cacao type and its use to identify candidate genes regulating pod color.</title>
        <authorList>
            <person name="Motamayor J.C."/>
            <person name="Mockaitis K."/>
            <person name="Schmutz J."/>
            <person name="Haiminen N."/>
            <person name="Iii D.L."/>
            <person name="Cornejo O."/>
            <person name="Findley S.D."/>
            <person name="Zheng P."/>
            <person name="Utro F."/>
            <person name="Royaert S."/>
            <person name="Saski C."/>
            <person name="Jenkins J."/>
            <person name="Podicheti R."/>
            <person name="Zhao M."/>
            <person name="Scheffler B.E."/>
            <person name="Stack J.C."/>
            <person name="Feltus F.A."/>
            <person name="Mustiga G.M."/>
            <person name="Amores F."/>
            <person name="Phillips W."/>
            <person name="Marelli J.P."/>
            <person name="May G.D."/>
            <person name="Shapiro H."/>
            <person name="Ma J."/>
            <person name="Bustamante C.D."/>
            <person name="Schnell R.J."/>
            <person name="Main D."/>
            <person name="Gilbert D."/>
            <person name="Parida L."/>
            <person name="Kuhn D.N."/>
        </authorList>
    </citation>
    <scope>NUCLEOTIDE SEQUENCE [LARGE SCALE GENOMIC DNA]</scope>
    <source>
        <strain evidence="4">cv. Matina 1-6</strain>
    </source>
</reference>
<dbReference type="EMBL" id="CM001885">
    <property type="protein sequence ID" value="EOY14063.1"/>
    <property type="molecule type" value="Genomic_DNA"/>
</dbReference>
<feature type="coiled-coil region" evidence="1">
    <location>
        <begin position="106"/>
        <end position="152"/>
    </location>
</feature>
<evidence type="ECO:0000256" key="1">
    <source>
        <dbReference type="SAM" id="Coils"/>
    </source>
</evidence>
<dbReference type="HOGENOM" id="CLU_1811232_0_0_1"/>
<evidence type="ECO:0000256" key="2">
    <source>
        <dbReference type="SAM" id="MobiDB-lite"/>
    </source>
</evidence>
<dbReference type="Gramene" id="EOY14063">
    <property type="protein sequence ID" value="EOY14063"/>
    <property type="gene ID" value="TCM_033235"/>
</dbReference>
<evidence type="ECO:0000313" key="3">
    <source>
        <dbReference type="EMBL" id="EOY14063.1"/>
    </source>
</evidence>
<dbReference type="InParanoid" id="A0A061FAX9"/>
<name>A0A061FAX9_THECC</name>
<sequence>MHIFRSRESLRTILYVRKSCMLFKVKTTNTQKSKNIVKTSRNPLLLSQFLRPSVNTNMKKCFETGQSSTNETLSVKRKGKKPIAPRKESELRDNKHKKHTCSKGRFEKTMKKQQSLESKIADLKRQMDREELQEYQQKLGRLEQNLAEIRTQFSLAKEINDDNQIFLNSIIALLFP</sequence>
<keyword evidence="4" id="KW-1185">Reference proteome</keyword>
<evidence type="ECO:0000313" key="4">
    <source>
        <dbReference type="Proteomes" id="UP000026915"/>
    </source>
</evidence>
<proteinExistence type="predicted"/>
<dbReference type="AlphaFoldDB" id="A0A061FAX9"/>
<feature type="region of interest" description="Disordered" evidence="2">
    <location>
        <begin position="66"/>
        <end position="99"/>
    </location>
</feature>
<keyword evidence="1" id="KW-0175">Coiled coil</keyword>
<gene>
    <name evidence="3" type="ORF">TCM_033235</name>
</gene>